<keyword evidence="8" id="KW-0902">Two-component regulatory system</keyword>
<evidence type="ECO:0000313" key="12">
    <source>
        <dbReference type="EMBL" id="MFC0594338.1"/>
    </source>
</evidence>
<comment type="catalytic activity">
    <reaction evidence="1">
        <text>ATP + protein L-histidine = ADP + protein N-phospho-L-histidine.</text>
        <dbReference type="EC" id="2.7.13.3"/>
    </reaction>
</comment>
<dbReference type="GO" id="GO:0016301">
    <property type="term" value="F:kinase activity"/>
    <property type="evidence" value="ECO:0007669"/>
    <property type="project" value="UniProtKB-KW"/>
</dbReference>
<evidence type="ECO:0000259" key="11">
    <source>
        <dbReference type="PROSITE" id="PS50109"/>
    </source>
</evidence>
<dbReference type="Gene3D" id="1.10.287.130">
    <property type="match status" value="1"/>
</dbReference>
<keyword evidence="6 12" id="KW-0418">Kinase</keyword>
<dbReference type="InterPro" id="IPR036097">
    <property type="entry name" value="HisK_dim/P_sf"/>
</dbReference>
<name>A0ABV6PZ63_9BURK</name>
<dbReference type="InterPro" id="IPR003594">
    <property type="entry name" value="HATPase_dom"/>
</dbReference>
<feature type="transmembrane region" description="Helical" evidence="10">
    <location>
        <begin position="201"/>
        <end position="223"/>
    </location>
</feature>
<dbReference type="EMBL" id="JBHLTN010000043">
    <property type="protein sequence ID" value="MFC0594338.1"/>
    <property type="molecule type" value="Genomic_DNA"/>
</dbReference>
<evidence type="ECO:0000256" key="6">
    <source>
        <dbReference type="ARBA" id="ARBA00022777"/>
    </source>
</evidence>
<feature type="transmembrane region" description="Helical" evidence="10">
    <location>
        <begin position="84"/>
        <end position="102"/>
    </location>
</feature>
<feature type="region of interest" description="Disordered" evidence="9">
    <location>
        <begin position="1"/>
        <end position="20"/>
    </location>
</feature>
<feature type="transmembrane region" description="Helical" evidence="10">
    <location>
        <begin position="59"/>
        <end position="77"/>
    </location>
</feature>
<keyword evidence="7" id="KW-0067">ATP-binding</keyword>
<comment type="caution">
    <text evidence="12">The sequence shown here is derived from an EMBL/GenBank/DDBJ whole genome shotgun (WGS) entry which is preliminary data.</text>
</comment>
<accession>A0ABV6PZ63</accession>
<dbReference type="Pfam" id="PF13188">
    <property type="entry name" value="PAS_8"/>
    <property type="match status" value="1"/>
</dbReference>
<keyword evidence="10" id="KW-0812">Transmembrane</keyword>
<feature type="compositionally biased region" description="Low complexity" evidence="9">
    <location>
        <begin position="1"/>
        <end position="15"/>
    </location>
</feature>
<keyword evidence="5" id="KW-0547">Nucleotide-binding</keyword>
<dbReference type="InterPro" id="IPR036890">
    <property type="entry name" value="HATPase_C_sf"/>
</dbReference>
<comment type="subcellular location">
    <subcellularLocation>
        <location evidence="2">Membrane</location>
    </subcellularLocation>
</comment>
<evidence type="ECO:0000256" key="8">
    <source>
        <dbReference type="ARBA" id="ARBA00023012"/>
    </source>
</evidence>
<evidence type="ECO:0000313" key="13">
    <source>
        <dbReference type="Proteomes" id="UP001589834"/>
    </source>
</evidence>
<gene>
    <name evidence="12" type="ORF">ACFFGG_17455</name>
</gene>
<dbReference type="SUPFAM" id="SSF47384">
    <property type="entry name" value="Homodimeric domain of signal transducing histidine kinase"/>
    <property type="match status" value="1"/>
</dbReference>
<evidence type="ECO:0000256" key="10">
    <source>
        <dbReference type="SAM" id="Phobius"/>
    </source>
</evidence>
<dbReference type="SMART" id="SM00388">
    <property type="entry name" value="HisKA"/>
    <property type="match status" value="1"/>
</dbReference>
<evidence type="ECO:0000256" key="4">
    <source>
        <dbReference type="ARBA" id="ARBA00022679"/>
    </source>
</evidence>
<evidence type="ECO:0000256" key="7">
    <source>
        <dbReference type="ARBA" id="ARBA00022840"/>
    </source>
</evidence>
<sequence>MAEWAPSRTSAATGARRADSGWPRSGWFDAGASPVVVPTHAVPAWPGTPAADRGGFVRLWKAFMSARLLLALALLALQLSANALAQPVPAWVFWLTGAYAVLTALERWRATPQGPGRSFDGQWFYTAGADLLFVAVLMTQEIAAGIRYTPLLALPVLMTAILGTRTLALGTAALAALLMLGDAVIGARAGLWASTAEVAQAGLMGCGLLALAWLTNTLALRLAREQQLTARGRAEVRMQSLVNNLVIESMADGVLVVDAGCVVHAANPAAHGMLGSDLEVTPGVFRLTDHPAWVQLADLVRLTFEGQDVDGIEIILHHEDQPASQLKVRTERTPSLGVEHEARLCVMFLQDLRGMQAQLRTEKLASMGRMSAAVAHEFRNPLAAISQANALLAEELAEPAQQRLTDMIRQNTGRLAHIVDDVLDVARAPGLADETEGLVLNDETQAFCAEWAAQHGAGARLQVQLLAPDLAVHFAREHLRRLLVNLLDNATRYASAQPGAIQVTTQAIRHGPVLLRVWSDGAPLDPIVQRHLFEPFSSSESRSSGLGLFICRELCERHGAVLSHERTVRERAGQPVEGNAFSIEMRRAPGRFGPSSFGESSFS</sequence>
<feature type="transmembrane region" description="Helical" evidence="10">
    <location>
        <begin position="151"/>
        <end position="181"/>
    </location>
</feature>
<dbReference type="EC" id="2.7.13.3" evidence="3"/>
<dbReference type="PROSITE" id="PS50109">
    <property type="entry name" value="HIS_KIN"/>
    <property type="match status" value="1"/>
</dbReference>
<keyword evidence="13" id="KW-1185">Reference proteome</keyword>
<organism evidence="12 13">
    <name type="scientific">Ottowia pentelensis</name>
    <dbReference type="NCBI Taxonomy" id="511108"/>
    <lineage>
        <taxon>Bacteria</taxon>
        <taxon>Pseudomonadati</taxon>
        <taxon>Pseudomonadota</taxon>
        <taxon>Betaproteobacteria</taxon>
        <taxon>Burkholderiales</taxon>
        <taxon>Comamonadaceae</taxon>
        <taxon>Ottowia</taxon>
    </lineage>
</organism>
<keyword evidence="4" id="KW-0808">Transferase</keyword>
<keyword evidence="10" id="KW-0472">Membrane</keyword>
<evidence type="ECO:0000256" key="2">
    <source>
        <dbReference type="ARBA" id="ARBA00004370"/>
    </source>
</evidence>
<evidence type="ECO:0000256" key="9">
    <source>
        <dbReference type="SAM" id="MobiDB-lite"/>
    </source>
</evidence>
<dbReference type="Pfam" id="PF02518">
    <property type="entry name" value="HATPase_c"/>
    <property type="match status" value="1"/>
</dbReference>
<dbReference type="SMART" id="SM00387">
    <property type="entry name" value="HATPase_c"/>
    <property type="match status" value="1"/>
</dbReference>
<dbReference type="InterPro" id="IPR003661">
    <property type="entry name" value="HisK_dim/P_dom"/>
</dbReference>
<dbReference type="Gene3D" id="3.30.450.20">
    <property type="entry name" value="PAS domain"/>
    <property type="match status" value="1"/>
</dbReference>
<dbReference type="RefSeq" id="WP_377485001.1">
    <property type="nucleotide sequence ID" value="NZ_JBHLTN010000043.1"/>
</dbReference>
<keyword evidence="10" id="KW-1133">Transmembrane helix</keyword>
<dbReference type="InterPro" id="IPR000014">
    <property type="entry name" value="PAS"/>
</dbReference>
<reference evidence="12 13" key="1">
    <citation type="submission" date="2024-09" db="EMBL/GenBank/DDBJ databases">
        <authorList>
            <person name="Sun Q."/>
            <person name="Mori K."/>
        </authorList>
    </citation>
    <scope>NUCLEOTIDE SEQUENCE [LARGE SCALE GENOMIC DNA]</scope>
    <source>
        <strain evidence="12 13">NCAIM B.02336</strain>
    </source>
</reference>
<protein>
    <recommendedName>
        <fullName evidence="3">histidine kinase</fullName>
        <ecNumber evidence="3">2.7.13.3</ecNumber>
    </recommendedName>
</protein>
<dbReference type="Proteomes" id="UP001589834">
    <property type="component" value="Unassembled WGS sequence"/>
</dbReference>
<dbReference type="PANTHER" id="PTHR42878">
    <property type="entry name" value="TWO-COMPONENT HISTIDINE KINASE"/>
    <property type="match status" value="1"/>
</dbReference>
<feature type="transmembrane region" description="Helical" evidence="10">
    <location>
        <begin position="122"/>
        <end position="139"/>
    </location>
</feature>
<feature type="domain" description="Histidine kinase" evidence="11">
    <location>
        <begin position="373"/>
        <end position="589"/>
    </location>
</feature>
<dbReference type="CDD" id="cd00082">
    <property type="entry name" value="HisKA"/>
    <property type="match status" value="1"/>
</dbReference>
<evidence type="ECO:0000256" key="1">
    <source>
        <dbReference type="ARBA" id="ARBA00000085"/>
    </source>
</evidence>
<dbReference type="SUPFAM" id="SSF55874">
    <property type="entry name" value="ATPase domain of HSP90 chaperone/DNA topoisomerase II/histidine kinase"/>
    <property type="match status" value="1"/>
</dbReference>
<evidence type="ECO:0000256" key="5">
    <source>
        <dbReference type="ARBA" id="ARBA00022741"/>
    </source>
</evidence>
<dbReference type="InterPro" id="IPR050351">
    <property type="entry name" value="BphY/WalK/GraS-like"/>
</dbReference>
<dbReference type="Gene3D" id="3.30.565.10">
    <property type="entry name" value="Histidine kinase-like ATPase, C-terminal domain"/>
    <property type="match status" value="1"/>
</dbReference>
<proteinExistence type="predicted"/>
<dbReference type="InterPro" id="IPR005467">
    <property type="entry name" value="His_kinase_dom"/>
</dbReference>
<dbReference type="Pfam" id="PF00512">
    <property type="entry name" value="HisKA"/>
    <property type="match status" value="1"/>
</dbReference>
<dbReference type="PANTHER" id="PTHR42878:SF7">
    <property type="entry name" value="SENSOR HISTIDINE KINASE GLRK"/>
    <property type="match status" value="1"/>
</dbReference>
<evidence type="ECO:0000256" key="3">
    <source>
        <dbReference type="ARBA" id="ARBA00012438"/>
    </source>
</evidence>